<dbReference type="Gene3D" id="3.30.420.10">
    <property type="entry name" value="Ribonuclease H-like superfamily/Ribonuclease H"/>
    <property type="match status" value="1"/>
</dbReference>
<reference evidence="1 2" key="1">
    <citation type="journal article" date="2019" name="Nat. Ecol. Evol.">
        <title>Megaphylogeny resolves global patterns of mushroom evolution.</title>
        <authorList>
            <person name="Varga T."/>
            <person name="Krizsan K."/>
            <person name="Foldi C."/>
            <person name="Dima B."/>
            <person name="Sanchez-Garcia M."/>
            <person name="Sanchez-Ramirez S."/>
            <person name="Szollosi G.J."/>
            <person name="Szarkandi J.G."/>
            <person name="Papp V."/>
            <person name="Albert L."/>
            <person name="Andreopoulos W."/>
            <person name="Angelini C."/>
            <person name="Antonin V."/>
            <person name="Barry K.W."/>
            <person name="Bougher N.L."/>
            <person name="Buchanan P."/>
            <person name="Buyck B."/>
            <person name="Bense V."/>
            <person name="Catcheside P."/>
            <person name="Chovatia M."/>
            <person name="Cooper J."/>
            <person name="Damon W."/>
            <person name="Desjardin D."/>
            <person name="Finy P."/>
            <person name="Geml J."/>
            <person name="Haridas S."/>
            <person name="Hughes K."/>
            <person name="Justo A."/>
            <person name="Karasinski D."/>
            <person name="Kautmanova I."/>
            <person name="Kiss B."/>
            <person name="Kocsube S."/>
            <person name="Kotiranta H."/>
            <person name="LaButti K.M."/>
            <person name="Lechner B.E."/>
            <person name="Liimatainen K."/>
            <person name="Lipzen A."/>
            <person name="Lukacs Z."/>
            <person name="Mihaltcheva S."/>
            <person name="Morgado L.N."/>
            <person name="Niskanen T."/>
            <person name="Noordeloos M.E."/>
            <person name="Ohm R.A."/>
            <person name="Ortiz-Santana B."/>
            <person name="Ovrebo C."/>
            <person name="Racz N."/>
            <person name="Riley R."/>
            <person name="Savchenko A."/>
            <person name="Shiryaev A."/>
            <person name="Soop K."/>
            <person name="Spirin V."/>
            <person name="Szebenyi C."/>
            <person name="Tomsovsky M."/>
            <person name="Tulloss R.E."/>
            <person name="Uehling J."/>
            <person name="Grigoriev I.V."/>
            <person name="Vagvolgyi C."/>
            <person name="Papp T."/>
            <person name="Martin F.M."/>
            <person name="Miettinen O."/>
            <person name="Hibbett D.S."/>
            <person name="Nagy L.G."/>
        </authorList>
    </citation>
    <scope>NUCLEOTIDE SEQUENCE [LARGE SCALE GENOMIC DNA]</scope>
    <source>
        <strain evidence="1 2">CBS 166.37</strain>
    </source>
</reference>
<name>A0A5C3M1X3_9AGAR</name>
<evidence type="ECO:0000313" key="1">
    <source>
        <dbReference type="EMBL" id="TFK38985.1"/>
    </source>
</evidence>
<dbReference type="AlphaFoldDB" id="A0A5C3M1X3"/>
<evidence type="ECO:0008006" key="3">
    <source>
        <dbReference type="Google" id="ProtNLM"/>
    </source>
</evidence>
<gene>
    <name evidence="1" type="ORF">BDQ12DRAFT_604746</name>
</gene>
<dbReference type="InterPro" id="IPR036397">
    <property type="entry name" value="RNaseH_sf"/>
</dbReference>
<dbReference type="GO" id="GO:0003676">
    <property type="term" value="F:nucleic acid binding"/>
    <property type="evidence" value="ECO:0007669"/>
    <property type="project" value="InterPro"/>
</dbReference>
<sequence>MFLIAWFLYTYYLYQIRQTKCILLLSTVATPAPLFSKFYMDTIFISIFHDIICCWCSLIEIVTDNDNVFLKAVAHLSKKYYINHNHILGYNFPANGLVECSYFDIREVLFKAADSEQSKWSTVCHSIFWADHISICQKMGCFPYFAVTGTHLLLPLHIAEATYLLPPLESVLSTTDHIAYCAIALQKHQIHLEQLHSDCFCSLSQECLSI</sequence>
<dbReference type="SUPFAM" id="SSF53098">
    <property type="entry name" value="Ribonuclease H-like"/>
    <property type="match status" value="1"/>
</dbReference>
<accession>A0A5C3M1X3</accession>
<dbReference type="OrthoDB" id="446925at2759"/>
<dbReference type="STRING" id="68775.A0A5C3M1X3"/>
<dbReference type="EMBL" id="ML213601">
    <property type="protein sequence ID" value="TFK38985.1"/>
    <property type="molecule type" value="Genomic_DNA"/>
</dbReference>
<organism evidence="1 2">
    <name type="scientific">Crucibulum laeve</name>
    <dbReference type="NCBI Taxonomy" id="68775"/>
    <lineage>
        <taxon>Eukaryota</taxon>
        <taxon>Fungi</taxon>
        <taxon>Dikarya</taxon>
        <taxon>Basidiomycota</taxon>
        <taxon>Agaricomycotina</taxon>
        <taxon>Agaricomycetes</taxon>
        <taxon>Agaricomycetidae</taxon>
        <taxon>Agaricales</taxon>
        <taxon>Agaricineae</taxon>
        <taxon>Nidulariaceae</taxon>
        <taxon>Crucibulum</taxon>
    </lineage>
</organism>
<protein>
    <recommendedName>
        <fullName evidence="3">Integrase catalytic domain-containing protein</fullName>
    </recommendedName>
</protein>
<keyword evidence="2" id="KW-1185">Reference proteome</keyword>
<proteinExistence type="predicted"/>
<dbReference type="Proteomes" id="UP000308652">
    <property type="component" value="Unassembled WGS sequence"/>
</dbReference>
<evidence type="ECO:0000313" key="2">
    <source>
        <dbReference type="Proteomes" id="UP000308652"/>
    </source>
</evidence>
<dbReference type="InterPro" id="IPR012337">
    <property type="entry name" value="RNaseH-like_sf"/>
</dbReference>